<feature type="disulfide bond" evidence="2">
    <location>
        <begin position="138"/>
        <end position="152"/>
    </location>
</feature>
<keyword evidence="2" id="KW-1015">Disulfide bond</keyword>
<dbReference type="EMBL" id="MU007061">
    <property type="protein sequence ID" value="KAF2427225.1"/>
    <property type="molecule type" value="Genomic_DNA"/>
</dbReference>
<gene>
    <name evidence="5" type="ORF">EJ08DRAFT_721230</name>
</gene>
<feature type="chain" id="PRO_5040207433" description="Chitin-binding type-1 domain-containing protein" evidence="3">
    <location>
        <begin position="20"/>
        <end position="272"/>
    </location>
</feature>
<keyword evidence="6" id="KW-1185">Reference proteome</keyword>
<dbReference type="InterPro" id="IPR036861">
    <property type="entry name" value="Endochitinase-like_sf"/>
</dbReference>
<name>A0A9P4TVX0_9PEZI</name>
<dbReference type="SUPFAM" id="SSF57016">
    <property type="entry name" value="Plant lectins/antimicrobial peptides"/>
    <property type="match status" value="1"/>
</dbReference>
<evidence type="ECO:0000256" key="3">
    <source>
        <dbReference type="SAM" id="SignalP"/>
    </source>
</evidence>
<sequence>MRSTLISPVLFLTLFSAAAVVENTNYGAKFHRFYKKIALAEAEPQLSIGPDVIVGPPLVVSEPLVVEAGSPDPAATNEDFSAPSETTTIPDLPNVPFNTANPGAAIDQGVTVDGTCGPNVGFSCVDENGNPRGEWGPCCSTAGYCGNSDDYCITSCDPAYGLCFSPPSTSISTPPPPSPTPPTTQTQPGCLFNFDIPQYCGAIPDFDLTSCDYYADSCAAEAAVCREKVQGEYESGGAIDVGSTDGCAKFESVCTDLRMVCNGMRGLDGNTW</sequence>
<feature type="domain" description="Chitin-binding type-1" evidence="4">
    <location>
        <begin position="113"/>
        <end position="165"/>
    </location>
</feature>
<comment type="caution">
    <text evidence="2">Lacks conserved residue(s) required for the propagation of feature annotation.</text>
</comment>
<organism evidence="5 6">
    <name type="scientific">Tothia fuscella</name>
    <dbReference type="NCBI Taxonomy" id="1048955"/>
    <lineage>
        <taxon>Eukaryota</taxon>
        <taxon>Fungi</taxon>
        <taxon>Dikarya</taxon>
        <taxon>Ascomycota</taxon>
        <taxon>Pezizomycotina</taxon>
        <taxon>Dothideomycetes</taxon>
        <taxon>Pleosporomycetidae</taxon>
        <taxon>Venturiales</taxon>
        <taxon>Cylindrosympodiaceae</taxon>
        <taxon>Tothia</taxon>
    </lineage>
</organism>
<protein>
    <recommendedName>
        <fullName evidence="4">Chitin-binding type-1 domain-containing protein</fullName>
    </recommendedName>
</protein>
<reference evidence="5" key="1">
    <citation type="journal article" date="2020" name="Stud. Mycol.">
        <title>101 Dothideomycetes genomes: a test case for predicting lifestyles and emergence of pathogens.</title>
        <authorList>
            <person name="Haridas S."/>
            <person name="Albert R."/>
            <person name="Binder M."/>
            <person name="Bloem J."/>
            <person name="Labutti K."/>
            <person name="Salamov A."/>
            <person name="Andreopoulos B."/>
            <person name="Baker S."/>
            <person name="Barry K."/>
            <person name="Bills G."/>
            <person name="Bluhm B."/>
            <person name="Cannon C."/>
            <person name="Castanera R."/>
            <person name="Culley D."/>
            <person name="Daum C."/>
            <person name="Ezra D."/>
            <person name="Gonzalez J."/>
            <person name="Henrissat B."/>
            <person name="Kuo A."/>
            <person name="Liang C."/>
            <person name="Lipzen A."/>
            <person name="Lutzoni F."/>
            <person name="Magnuson J."/>
            <person name="Mondo S."/>
            <person name="Nolan M."/>
            <person name="Ohm R."/>
            <person name="Pangilinan J."/>
            <person name="Park H.-J."/>
            <person name="Ramirez L."/>
            <person name="Alfaro M."/>
            <person name="Sun H."/>
            <person name="Tritt A."/>
            <person name="Yoshinaga Y."/>
            <person name="Zwiers L.-H."/>
            <person name="Turgeon B."/>
            <person name="Goodwin S."/>
            <person name="Spatafora J."/>
            <person name="Crous P."/>
            <person name="Grigoriev I."/>
        </authorList>
    </citation>
    <scope>NUCLEOTIDE SEQUENCE</scope>
    <source>
        <strain evidence="5">CBS 130266</strain>
    </source>
</reference>
<feature type="signal peptide" evidence="3">
    <location>
        <begin position="1"/>
        <end position="19"/>
    </location>
</feature>
<evidence type="ECO:0000313" key="6">
    <source>
        <dbReference type="Proteomes" id="UP000800235"/>
    </source>
</evidence>
<dbReference type="Gene3D" id="3.30.60.10">
    <property type="entry name" value="Endochitinase-like"/>
    <property type="match status" value="1"/>
</dbReference>
<dbReference type="AlphaFoldDB" id="A0A9P4TVX0"/>
<dbReference type="InterPro" id="IPR001002">
    <property type="entry name" value="Chitin-bd_1"/>
</dbReference>
<comment type="caution">
    <text evidence="5">The sequence shown here is derived from an EMBL/GenBank/DDBJ whole genome shotgun (WGS) entry which is preliminary data.</text>
</comment>
<evidence type="ECO:0000256" key="1">
    <source>
        <dbReference type="ARBA" id="ARBA00022669"/>
    </source>
</evidence>
<evidence type="ECO:0000259" key="4">
    <source>
        <dbReference type="PROSITE" id="PS50941"/>
    </source>
</evidence>
<dbReference type="Proteomes" id="UP000800235">
    <property type="component" value="Unassembled WGS sequence"/>
</dbReference>
<dbReference type="GO" id="GO:0008061">
    <property type="term" value="F:chitin binding"/>
    <property type="evidence" value="ECO:0007669"/>
    <property type="project" value="UniProtKB-UniRule"/>
</dbReference>
<keyword evidence="1 2" id="KW-0147">Chitin-binding</keyword>
<accession>A0A9P4TVX0</accession>
<proteinExistence type="predicted"/>
<keyword evidence="3" id="KW-0732">Signal</keyword>
<dbReference type="PROSITE" id="PS50941">
    <property type="entry name" value="CHIT_BIND_I_2"/>
    <property type="match status" value="1"/>
</dbReference>
<evidence type="ECO:0000313" key="5">
    <source>
        <dbReference type="EMBL" id="KAF2427225.1"/>
    </source>
</evidence>
<evidence type="ECO:0000256" key="2">
    <source>
        <dbReference type="PROSITE-ProRule" id="PRU00261"/>
    </source>
</evidence>
<dbReference type="OrthoDB" id="1193027at2759"/>